<organism evidence="3 4">
    <name type="scientific">Streptomyces enissocaesilis</name>
    <dbReference type="NCBI Taxonomy" id="332589"/>
    <lineage>
        <taxon>Bacteria</taxon>
        <taxon>Bacillati</taxon>
        <taxon>Actinomycetota</taxon>
        <taxon>Actinomycetes</taxon>
        <taxon>Kitasatosporales</taxon>
        <taxon>Streptomycetaceae</taxon>
        <taxon>Streptomyces</taxon>
        <taxon>Streptomyces rochei group</taxon>
    </lineage>
</organism>
<dbReference type="Gene3D" id="2.40.260.10">
    <property type="entry name" value="Sortase"/>
    <property type="match status" value="1"/>
</dbReference>
<sequence>MASPPRGIRGPGRFEAALVPVAAAADGALVLPEEPGTGGRWALGAAPDASRGTVLVAGRLDTRESGPGVFAALHQWELGARTVLTGADGRAHTYRITARRSYRQETLPGGLFDSGGAPRPALVTCAGRYDRATGRYEDNLVLYGTPASPPSPSISPSPPQRR</sequence>
<name>A0ABN3X8U9_9ACTN</name>
<keyword evidence="1" id="KW-0378">Hydrolase</keyword>
<feature type="compositionally biased region" description="Pro residues" evidence="2">
    <location>
        <begin position="147"/>
        <end position="162"/>
    </location>
</feature>
<evidence type="ECO:0000256" key="2">
    <source>
        <dbReference type="SAM" id="MobiDB-lite"/>
    </source>
</evidence>
<evidence type="ECO:0008006" key="5">
    <source>
        <dbReference type="Google" id="ProtNLM"/>
    </source>
</evidence>
<keyword evidence="4" id="KW-1185">Reference proteome</keyword>
<dbReference type="RefSeq" id="WP_344495123.1">
    <property type="nucleotide sequence ID" value="NZ_BAAAUD010000031.1"/>
</dbReference>
<accession>A0ABN3X8U9</accession>
<dbReference type="InterPro" id="IPR023365">
    <property type="entry name" value="Sortase_dom-sf"/>
</dbReference>
<protein>
    <recommendedName>
        <fullName evidence="5">Class F sortase</fullName>
    </recommendedName>
</protein>
<evidence type="ECO:0000313" key="3">
    <source>
        <dbReference type="EMBL" id="GAA2942271.1"/>
    </source>
</evidence>
<dbReference type="EMBL" id="BAAAUD010000031">
    <property type="protein sequence ID" value="GAA2942271.1"/>
    <property type="molecule type" value="Genomic_DNA"/>
</dbReference>
<evidence type="ECO:0000256" key="1">
    <source>
        <dbReference type="ARBA" id="ARBA00022801"/>
    </source>
</evidence>
<dbReference type="InterPro" id="IPR005754">
    <property type="entry name" value="Sortase"/>
</dbReference>
<dbReference type="Pfam" id="PF04203">
    <property type="entry name" value="Sortase"/>
    <property type="match status" value="1"/>
</dbReference>
<comment type="caution">
    <text evidence="3">The sequence shown here is derived from an EMBL/GenBank/DDBJ whole genome shotgun (WGS) entry which is preliminary data.</text>
</comment>
<dbReference type="InterPro" id="IPR042001">
    <property type="entry name" value="Sortase_F"/>
</dbReference>
<evidence type="ECO:0000313" key="4">
    <source>
        <dbReference type="Proteomes" id="UP001500403"/>
    </source>
</evidence>
<proteinExistence type="predicted"/>
<feature type="region of interest" description="Disordered" evidence="2">
    <location>
        <begin position="141"/>
        <end position="162"/>
    </location>
</feature>
<dbReference type="CDD" id="cd05829">
    <property type="entry name" value="Sortase_F"/>
    <property type="match status" value="1"/>
</dbReference>
<gene>
    <name evidence="3" type="ORF">GCM10010446_29370</name>
</gene>
<reference evidence="3 4" key="1">
    <citation type="journal article" date="2019" name="Int. J. Syst. Evol. Microbiol.">
        <title>The Global Catalogue of Microorganisms (GCM) 10K type strain sequencing project: providing services to taxonomists for standard genome sequencing and annotation.</title>
        <authorList>
            <consortium name="The Broad Institute Genomics Platform"/>
            <consortium name="The Broad Institute Genome Sequencing Center for Infectious Disease"/>
            <person name="Wu L."/>
            <person name="Ma J."/>
        </authorList>
    </citation>
    <scope>NUCLEOTIDE SEQUENCE [LARGE SCALE GENOMIC DNA]</scope>
    <source>
        <strain evidence="3 4">JCM 9088</strain>
    </source>
</reference>
<dbReference type="Proteomes" id="UP001500403">
    <property type="component" value="Unassembled WGS sequence"/>
</dbReference>